<keyword evidence="14" id="KW-0511">Multifunctional enzyme</keyword>
<evidence type="ECO:0000256" key="12">
    <source>
        <dbReference type="ARBA" id="ARBA00022984"/>
    </source>
</evidence>
<evidence type="ECO:0000256" key="19">
    <source>
        <dbReference type="SAM" id="Phobius"/>
    </source>
</evidence>
<dbReference type="RefSeq" id="WP_345921156.1">
    <property type="nucleotide sequence ID" value="NZ_JBDIVE010000012.1"/>
</dbReference>
<keyword evidence="15" id="KW-0961">Cell wall biogenesis/degradation</keyword>
<dbReference type="InterPro" id="IPR012338">
    <property type="entry name" value="Beta-lactam/transpept-like"/>
</dbReference>
<feature type="domain" description="Glycosyl transferase family 51" evidence="21">
    <location>
        <begin position="71"/>
        <end position="246"/>
    </location>
</feature>
<protein>
    <submittedName>
        <fullName evidence="22">Transglycosylase domain-containing protein</fullName>
    </submittedName>
</protein>
<dbReference type="EMBL" id="JBDIVE010000012">
    <property type="protein sequence ID" value="MEN3070379.1"/>
    <property type="molecule type" value="Genomic_DNA"/>
</dbReference>
<keyword evidence="12" id="KW-0573">Peptidoglycan synthesis</keyword>
<evidence type="ECO:0000256" key="13">
    <source>
        <dbReference type="ARBA" id="ARBA00023136"/>
    </source>
</evidence>
<evidence type="ECO:0000256" key="5">
    <source>
        <dbReference type="ARBA" id="ARBA00022475"/>
    </source>
</evidence>
<feature type="domain" description="Penicillin-binding protein transpeptidase" evidence="20">
    <location>
        <begin position="398"/>
        <end position="629"/>
    </location>
</feature>
<evidence type="ECO:0000256" key="15">
    <source>
        <dbReference type="ARBA" id="ARBA00023316"/>
    </source>
</evidence>
<organism evidence="22 23">
    <name type="scientific">Uliginosibacterium sediminicola</name>
    <dbReference type="NCBI Taxonomy" id="2024550"/>
    <lineage>
        <taxon>Bacteria</taxon>
        <taxon>Pseudomonadati</taxon>
        <taxon>Pseudomonadota</taxon>
        <taxon>Betaproteobacteria</taxon>
        <taxon>Rhodocyclales</taxon>
        <taxon>Zoogloeaceae</taxon>
        <taxon>Uliginosibacterium</taxon>
    </lineage>
</organism>
<comment type="catalytic activity">
    <reaction evidence="17">
        <text>[GlcNAc-(1-&gt;4)-Mur2Ac(oyl-L-Ala-gamma-D-Glu-L-Lys-D-Ala-D-Ala)](n)-di-trans,octa-cis-undecaprenyl diphosphate + beta-D-GlcNAc-(1-&gt;4)-Mur2Ac(oyl-L-Ala-gamma-D-Glu-L-Lys-D-Ala-D-Ala)-di-trans,octa-cis-undecaprenyl diphosphate = [GlcNAc-(1-&gt;4)-Mur2Ac(oyl-L-Ala-gamma-D-Glu-L-Lys-D-Ala-D-Ala)](n+1)-di-trans,octa-cis-undecaprenyl diphosphate + di-trans,octa-cis-undecaprenyl diphosphate + H(+)</text>
        <dbReference type="Rhea" id="RHEA:23708"/>
        <dbReference type="Rhea" id="RHEA-COMP:9602"/>
        <dbReference type="Rhea" id="RHEA-COMP:9603"/>
        <dbReference type="ChEBI" id="CHEBI:15378"/>
        <dbReference type="ChEBI" id="CHEBI:58405"/>
        <dbReference type="ChEBI" id="CHEBI:60033"/>
        <dbReference type="ChEBI" id="CHEBI:78435"/>
        <dbReference type="EC" id="2.4.99.28"/>
    </reaction>
</comment>
<keyword evidence="7" id="KW-0645">Protease</keyword>
<comment type="catalytic activity">
    <reaction evidence="16">
        <text>Preferential cleavage: (Ac)2-L-Lys-D-Ala-|-D-Ala. Also transpeptidation of peptidyl-alanyl moieties that are N-acyl substituents of D-alanine.</text>
        <dbReference type="EC" id="3.4.16.4"/>
    </reaction>
</comment>
<keyword evidence="9" id="KW-0808">Transferase</keyword>
<evidence type="ECO:0000256" key="11">
    <source>
        <dbReference type="ARBA" id="ARBA00022960"/>
    </source>
</evidence>
<evidence type="ECO:0000256" key="10">
    <source>
        <dbReference type="ARBA" id="ARBA00022801"/>
    </source>
</evidence>
<dbReference type="PANTHER" id="PTHR32282">
    <property type="entry name" value="BINDING PROTEIN TRANSPEPTIDASE, PUTATIVE-RELATED"/>
    <property type="match status" value="1"/>
</dbReference>
<evidence type="ECO:0000256" key="17">
    <source>
        <dbReference type="ARBA" id="ARBA00049902"/>
    </source>
</evidence>
<evidence type="ECO:0000313" key="22">
    <source>
        <dbReference type="EMBL" id="MEN3070379.1"/>
    </source>
</evidence>
<dbReference type="PANTHER" id="PTHR32282:SF11">
    <property type="entry name" value="PENICILLIN-BINDING PROTEIN 1B"/>
    <property type="match status" value="1"/>
</dbReference>
<dbReference type="SUPFAM" id="SSF56601">
    <property type="entry name" value="beta-lactamase/transpeptidase-like"/>
    <property type="match status" value="1"/>
</dbReference>
<evidence type="ECO:0000256" key="6">
    <source>
        <dbReference type="ARBA" id="ARBA00022645"/>
    </source>
</evidence>
<comment type="subcellular location">
    <subcellularLocation>
        <location evidence="1">Cell membrane</location>
    </subcellularLocation>
</comment>
<keyword evidence="10" id="KW-0378">Hydrolase</keyword>
<proteinExistence type="inferred from homology"/>
<comment type="caution">
    <text evidence="22">The sequence shown here is derived from an EMBL/GenBank/DDBJ whole genome shotgun (WGS) entry which is preliminary data.</text>
</comment>
<dbReference type="InterPro" id="IPR050396">
    <property type="entry name" value="Glycosyltr_51/Transpeptidase"/>
</dbReference>
<dbReference type="Pfam" id="PF00905">
    <property type="entry name" value="Transpeptidase"/>
    <property type="match status" value="1"/>
</dbReference>
<comment type="pathway">
    <text evidence="2">Cell wall biogenesis; peptidoglycan biosynthesis.</text>
</comment>
<dbReference type="Gene3D" id="1.10.3810.10">
    <property type="entry name" value="Biosynthetic peptidoglycan transglycosylase-like"/>
    <property type="match status" value="1"/>
</dbReference>
<keyword evidence="5" id="KW-1003">Cell membrane</keyword>
<sequence>MSEPRFSLRPLADRARSFLQRPGRQKWWALLAVPPALLLLWVLLLIPFTPGISDIRKAHEETPAQVLSSDGQLIASFKRGNRDWIKLEDISPRVIEALIATEDRRFYAHHGIDFWRMAGAALATARGNTQGGSTITQQLARNLFPEEIGREQNISRKIKEAITALKIEALYSKQQILEAYLNTVPFLYNAYGIDMAARTYFGKPARSLDQLESATLIGMLKGTSYYNPVLNPERARARRNVVLALMAQQGQLTPARYRALAQRPLQLDFERQSAETGPAPHFTQQLKHWLIEWADRNDYDIYTDGLVVRTTLDSRLQSFAVHAVEQQGRQLQAIAEGAWAGQWRAGNRVVEALLRESPEYAAATAAGQSPAAAIKQLLRDPAFMRRLRENKIRQQLGFLAIDPRSGAIRAWVGSRDFASDAYDHVRQARRQPGSTFKPFVYGAAFEQGAKADDTFIDAPVEIPLGGGEIWRPNDATPPSMEPMTLSAGLALSRNRITAQVMQQVGPARVARLARAMGVRESKLEEVPSLALGTSPVTLYEMVSAYASIANGGRYIAPAMVARIEDRHGKLLEEFRPASEQEALSPRAADTLLDAMRGVIDRGTGSAIRYRFGLRGDYAGKTGTTQDNTDGWFILMHPQLVAGAWAGFNDARITLRSDYWGQGAHSALPVVGDFFVRAQRAHLIDPAQRFAKAEGESLIDRLRARLLSFFGDDAASAPVAVPAPPRPQSAPVAASVPAAASEAAEVQESMPVAIFPATSAPLPAASPPAASSSPAASGSAPLAARPPAQASAVLPAPAVAPPASPSAPL</sequence>
<evidence type="ECO:0000259" key="20">
    <source>
        <dbReference type="Pfam" id="PF00905"/>
    </source>
</evidence>
<evidence type="ECO:0000256" key="3">
    <source>
        <dbReference type="ARBA" id="ARBA00007090"/>
    </source>
</evidence>
<keyword evidence="11" id="KW-0133">Cell shape</keyword>
<feature type="compositionally biased region" description="Low complexity" evidence="18">
    <location>
        <begin position="761"/>
        <end position="796"/>
    </location>
</feature>
<name>A0ABU9Z3C1_9RHOO</name>
<keyword evidence="6" id="KW-0121">Carboxypeptidase</keyword>
<evidence type="ECO:0000256" key="7">
    <source>
        <dbReference type="ARBA" id="ARBA00022670"/>
    </source>
</evidence>
<keyword evidence="13 19" id="KW-0472">Membrane</keyword>
<dbReference type="Proteomes" id="UP001410394">
    <property type="component" value="Unassembled WGS sequence"/>
</dbReference>
<dbReference type="InterPro" id="IPR001460">
    <property type="entry name" value="PCN-bd_Tpept"/>
</dbReference>
<keyword evidence="19" id="KW-1133">Transmembrane helix</keyword>
<reference evidence="22 23" key="1">
    <citation type="journal article" date="2018" name="Int. J. Syst. Evol. Microbiol.">
        <title>Uliginosibacterium sediminicola sp. nov., isolated from freshwater sediment.</title>
        <authorList>
            <person name="Hwang W.M."/>
            <person name="Kim S.M."/>
            <person name="Kang K."/>
            <person name="Ahn T.Y."/>
        </authorList>
    </citation>
    <scope>NUCLEOTIDE SEQUENCE [LARGE SCALE GENOMIC DNA]</scope>
    <source>
        <strain evidence="22 23">M1-21</strain>
    </source>
</reference>
<evidence type="ECO:0000313" key="23">
    <source>
        <dbReference type="Proteomes" id="UP001410394"/>
    </source>
</evidence>
<feature type="compositionally biased region" description="Pro residues" evidence="18">
    <location>
        <begin position="797"/>
        <end position="808"/>
    </location>
</feature>
<evidence type="ECO:0000256" key="9">
    <source>
        <dbReference type="ARBA" id="ARBA00022679"/>
    </source>
</evidence>
<dbReference type="InterPro" id="IPR023346">
    <property type="entry name" value="Lysozyme-like_dom_sf"/>
</dbReference>
<dbReference type="InterPro" id="IPR001264">
    <property type="entry name" value="Glyco_trans_51"/>
</dbReference>
<evidence type="ECO:0000256" key="14">
    <source>
        <dbReference type="ARBA" id="ARBA00023268"/>
    </source>
</evidence>
<keyword evidence="19" id="KW-0812">Transmembrane</keyword>
<evidence type="ECO:0000256" key="2">
    <source>
        <dbReference type="ARBA" id="ARBA00004752"/>
    </source>
</evidence>
<gene>
    <name evidence="22" type="ORF">ABDB84_17980</name>
</gene>
<dbReference type="InterPro" id="IPR036950">
    <property type="entry name" value="PBP_transglycosylase"/>
</dbReference>
<evidence type="ECO:0000256" key="8">
    <source>
        <dbReference type="ARBA" id="ARBA00022676"/>
    </source>
</evidence>
<dbReference type="SUPFAM" id="SSF53955">
    <property type="entry name" value="Lysozyme-like"/>
    <property type="match status" value="1"/>
</dbReference>
<evidence type="ECO:0000256" key="18">
    <source>
        <dbReference type="SAM" id="MobiDB-lite"/>
    </source>
</evidence>
<feature type="region of interest" description="Disordered" evidence="18">
    <location>
        <begin position="761"/>
        <end position="808"/>
    </location>
</feature>
<evidence type="ECO:0000259" key="21">
    <source>
        <dbReference type="Pfam" id="PF00912"/>
    </source>
</evidence>
<evidence type="ECO:0000256" key="1">
    <source>
        <dbReference type="ARBA" id="ARBA00004236"/>
    </source>
</evidence>
<evidence type="ECO:0000256" key="4">
    <source>
        <dbReference type="ARBA" id="ARBA00007739"/>
    </source>
</evidence>
<dbReference type="Gene3D" id="3.40.710.10">
    <property type="entry name" value="DD-peptidase/beta-lactamase superfamily"/>
    <property type="match status" value="1"/>
</dbReference>
<keyword evidence="23" id="KW-1185">Reference proteome</keyword>
<comment type="similarity">
    <text evidence="4">In the N-terminal section; belongs to the glycosyltransferase 51 family.</text>
</comment>
<comment type="similarity">
    <text evidence="3">In the C-terminal section; belongs to the transpeptidase family.</text>
</comment>
<dbReference type="Pfam" id="PF00912">
    <property type="entry name" value="Transgly"/>
    <property type="match status" value="1"/>
</dbReference>
<evidence type="ECO:0000256" key="16">
    <source>
        <dbReference type="ARBA" id="ARBA00034000"/>
    </source>
</evidence>
<accession>A0ABU9Z3C1</accession>
<feature type="transmembrane region" description="Helical" evidence="19">
    <location>
        <begin position="27"/>
        <end position="48"/>
    </location>
</feature>
<keyword evidence="8" id="KW-0328">Glycosyltransferase</keyword>